<organism evidence="4 5">
    <name type="scientific">Microbacterium aquimaris</name>
    <dbReference type="NCBI Taxonomy" id="459816"/>
    <lineage>
        <taxon>Bacteria</taxon>
        <taxon>Bacillati</taxon>
        <taxon>Actinomycetota</taxon>
        <taxon>Actinomycetes</taxon>
        <taxon>Micrococcales</taxon>
        <taxon>Microbacteriaceae</taxon>
        <taxon>Microbacterium</taxon>
    </lineage>
</organism>
<dbReference type="Pfam" id="PF22725">
    <property type="entry name" value="GFO_IDH_MocA_C3"/>
    <property type="match status" value="1"/>
</dbReference>
<dbReference type="Pfam" id="PF01408">
    <property type="entry name" value="GFO_IDH_MocA"/>
    <property type="match status" value="1"/>
</dbReference>
<name>A0ABU5N560_9MICO</name>
<dbReference type="Proteomes" id="UP001291912">
    <property type="component" value="Unassembled WGS sequence"/>
</dbReference>
<dbReference type="InterPro" id="IPR036291">
    <property type="entry name" value="NAD(P)-bd_dom_sf"/>
</dbReference>
<gene>
    <name evidence="4" type="ORF">R2Q92_05130</name>
</gene>
<dbReference type="InterPro" id="IPR000683">
    <property type="entry name" value="Gfo/Idh/MocA-like_OxRdtase_N"/>
</dbReference>
<keyword evidence="1" id="KW-0520">NAD</keyword>
<evidence type="ECO:0000313" key="4">
    <source>
        <dbReference type="EMBL" id="MDZ8161211.1"/>
    </source>
</evidence>
<dbReference type="InterPro" id="IPR055170">
    <property type="entry name" value="GFO_IDH_MocA-like_dom"/>
</dbReference>
<dbReference type="Gene3D" id="3.30.360.10">
    <property type="entry name" value="Dihydrodipicolinate Reductase, domain 2"/>
    <property type="match status" value="1"/>
</dbReference>
<reference evidence="4 5" key="1">
    <citation type="submission" date="2023-10" db="EMBL/GenBank/DDBJ databases">
        <title>Microbacterium xanthum sp. nov., isolated from seaweed.</title>
        <authorList>
            <person name="Lee S.D."/>
        </authorList>
    </citation>
    <scope>NUCLEOTIDE SEQUENCE [LARGE SCALE GENOMIC DNA]</scope>
    <source>
        <strain evidence="4 5">KCTC 19124</strain>
    </source>
</reference>
<evidence type="ECO:0000259" key="2">
    <source>
        <dbReference type="Pfam" id="PF01408"/>
    </source>
</evidence>
<evidence type="ECO:0000256" key="1">
    <source>
        <dbReference type="ARBA" id="ARBA00023027"/>
    </source>
</evidence>
<proteinExistence type="predicted"/>
<accession>A0ABU5N560</accession>
<protein>
    <submittedName>
        <fullName evidence="4">Gfo/Idh/MocA family oxidoreductase</fullName>
    </submittedName>
</protein>
<dbReference type="Gene3D" id="3.40.50.720">
    <property type="entry name" value="NAD(P)-binding Rossmann-like Domain"/>
    <property type="match status" value="1"/>
</dbReference>
<keyword evidence="5" id="KW-1185">Reference proteome</keyword>
<sequence>MSRRVLVVGAGVMGHRHAAAVRAAGDRVALAVDADLTRARALDENALAYGSLAGALASPETVDAAIIATPSFQHLDQLVTLAAAGIPTLVEKPHRIPGQDPAGLLTAVSGGAEVFVGMSTRHWPGYVELTRAIGAGELGEIVGYTDRMAFALPEGALPAWYFDRSVSGGGVLVTNGVHALDRARALLGPLEKVTATMRPVLPGHDTEDHARVRFRAGTATGSIELLWAAYEPVATGLTVTGTRGAGHIAMDGSWRISTRDATRTGDAIDIDTVPFAAQWQAFRTGAAGFSIDDLEPTLTLIESLYREASDG</sequence>
<dbReference type="SUPFAM" id="SSF55347">
    <property type="entry name" value="Glyceraldehyde-3-phosphate dehydrogenase-like, C-terminal domain"/>
    <property type="match status" value="1"/>
</dbReference>
<dbReference type="RefSeq" id="WP_194423854.1">
    <property type="nucleotide sequence ID" value="NZ_BAAAPT010000001.1"/>
</dbReference>
<evidence type="ECO:0000313" key="5">
    <source>
        <dbReference type="Proteomes" id="UP001291912"/>
    </source>
</evidence>
<dbReference type="SUPFAM" id="SSF51735">
    <property type="entry name" value="NAD(P)-binding Rossmann-fold domains"/>
    <property type="match status" value="1"/>
</dbReference>
<feature type="domain" description="GFO/IDH/MocA-like oxidoreductase" evidence="3">
    <location>
        <begin position="127"/>
        <end position="244"/>
    </location>
</feature>
<dbReference type="PANTHER" id="PTHR43377:SF1">
    <property type="entry name" value="BILIVERDIN REDUCTASE A"/>
    <property type="match status" value="1"/>
</dbReference>
<evidence type="ECO:0000259" key="3">
    <source>
        <dbReference type="Pfam" id="PF22725"/>
    </source>
</evidence>
<feature type="domain" description="Gfo/Idh/MocA-like oxidoreductase N-terminal" evidence="2">
    <location>
        <begin position="4"/>
        <end position="93"/>
    </location>
</feature>
<comment type="caution">
    <text evidence="4">The sequence shown here is derived from an EMBL/GenBank/DDBJ whole genome shotgun (WGS) entry which is preliminary data.</text>
</comment>
<dbReference type="PANTHER" id="PTHR43377">
    <property type="entry name" value="BILIVERDIN REDUCTASE A"/>
    <property type="match status" value="1"/>
</dbReference>
<dbReference type="EMBL" id="JAWJYN010000001">
    <property type="protein sequence ID" value="MDZ8161211.1"/>
    <property type="molecule type" value="Genomic_DNA"/>
</dbReference>
<dbReference type="InterPro" id="IPR051450">
    <property type="entry name" value="Gfo/Idh/MocA_Oxidoreductases"/>
</dbReference>